<dbReference type="AlphaFoldDB" id="A0AAV4RVU1"/>
<evidence type="ECO:0000313" key="2">
    <source>
        <dbReference type="Proteomes" id="UP001054945"/>
    </source>
</evidence>
<comment type="caution">
    <text evidence="1">The sequence shown here is derived from an EMBL/GenBank/DDBJ whole genome shotgun (WGS) entry which is preliminary data.</text>
</comment>
<accession>A0AAV4RVU1</accession>
<name>A0AAV4RVU1_CAEEX</name>
<proteinExistence type="predicted"/>
<keyword evidence="2" id="KW-1185">Reference proteome</keyword>
<gene>
    <name evidence="1" type="ORF">CEXT_78321</name>
</gene>
<sequence length="117" mass="13084">MSKVELITVLVKENIRRIVSSKIDNSPGFLFHVFSKPATAKKLRFNFGIAFRPLMQIDAYQRELSNIDGRGNLATWIDFVSPTPCFFLPVHYNHAVRESLASQKSAFYAGVSGSSST</sequence>
<reference evidence="1 2" key="1">
    <citation type="submission" date="2021-06" db="EMBL/GenBank/DDBJ databases">
        <title>Caerostris extrusa draft genome.</title>
        <authorList>
            <person name="Kono N."/>
            <person name="Arakawa K."/>
        </authorList>
    </citation>
    <scope>NUCLEOTIDE SEQUENCE [LARGE SCALE GENOMIC DNA]</scope>
</reference>
<dbReference type="Proteomes" id="UP001054945">
    <property type="component" value="Unassembled WGS sequence"/>
</dbReference>
<organism evidence="1 2">
    <name type="scientific">Caerostris extrusa</name>
    <name type="common">Bark spider</name>
    <name type="synonym">Caerostris bankana</name>
    <dbReference type="NCBI Taxonomy" id="172846"/>
    <lineage>
        <taxon>Eukaryota</taxon>
        <taxon>Metazoa</taxon>
        <taxon>Ecdysozoa</taxon>
        <taxon>Arthropoda</taxon>
        <taxon>Chelicerata</taxon>
        <taxon>Arachnida</taxon>
        <taxon>Araneae</taxon>
        <taxon>Araneomorphae</taxon>
        <taxon>Entelegynae</taxon>
        <taxon>Araneoidea</taxon>
        <taxon>Araneidae</taxon>
        <taxon>Caerostris</taxon>
    </lineage>
</organism>
<evidence type="ECO:0000313" key="1">
    <source>
        <dbReference type="EMBL" id="GIY24936.1"/>
    </source>
</evidence>
<protein>
    <submittedName>
        <fullName evidence="1">Uncharacterized protein</fullName>
    </submittedName>
</protein>
<dbReference type="EMBL" id="BPLR01008468">
    <property type="protein sequence ID" value="GIY24936.1"/>
    <property type="molecule type" value="Genomic_DNA"/>
</dbReference>